<name>A0A837S1P2_CLOPA</name>
<evidence type="ECO:0008006" key="3">
    <source>
        <dbReference type="Google" id="ProtNLM"/>
    </source>
</evidence>
<dbReference type="Pfam" id="PF10926">
    <property type="entry name" value="DUF2800"/>
    <property type="match status" value="1"/>
</dbReference>
<dbReference type="AlphaFoldDB" id="A0A837S1P2"/>
<comment type="caution">
    <text evidence="1">The sequence shown here is derived from an EMBL/GenBank/DDBJ whole genome shotgun (WGS) entry which is preliminary data.</text>
</comment>
<gene>
    <name evidence="1" type="ORF">CP6013_04023</name>
</gene>
<protein>
    <recommendedName>
        <fullName evidence="3">DUF2800 domain-containing protein</fullName>
    </recommendedName>
</protein>
<dbReference type="RefSeq" id="WP_341402055.1">
    <property type="nucleotide sequence ID" value="NZ_JPGY02000002.1"/>
</dbReference>
<evidence type="ECO:0000313" key="1">
    <source>
        <dbReference type="EMBL" id="KRU10731.1"/>
    </source>
</evidence>
<dbReference type="Proteomes" id="UP000028042">
    <property type="component" value="Unassembled WGS sequence"/>
</dbReference>
<dbReference type="InterPro" id="IPR021229">
    <property type="entry name" value="DUF2800"/>
</dbReference>
<dbReference type="EMBL" id="JPGY02000002">
    <property type="protein sequence ID" value="KRU10731.1"/>
    <property type="molecule type" value="Genomic_DNA"/>
</dbReference>
<sequence length="49" mass="5344">MAQHAILSASSASRWMACPPCARLEQKFENRTSPYAAEGTLAHELGKLI</sequence>
<reference evidence="1 2" key="1">
    <citation type="journal article" name="Genome Announc.">
        <title>Improved Draft Genome Sequence of Clostridium pasteurianum Strain ATCC 6013 (DSM 525) Using a Hybrid Next-Generation Sequencing Approach.</title>
        <authorList>
            <person name="Pyne M.E."/>
            <person name="Utturkar S."/>
            <person name="Brown S.D."/>
            <person name="Moo-Young M."/>
            <person name="Chung D.A."/>
            <person name="Chou C.P."/>
        </authorList>
    </citation>
    <scope>NUCLEOTIDE SEQUENCE [LARGE SCALE GENOMIC DNA]</scope>
    <source>
        <strain evidence="1 2">ATCC 6013</strain>
    </source>
</reference>
<accession>A0A837S1P2</accession>
<evidence type="ECO:0000313" key="2">
    <source>
        <dbReference type="Proteomes" id="UP000028042"/>
    </source>
</evidence>
<organism evidence="1 2">
    <name type="scientific">Clostridium pasteurianum DSM 525 = ATCC 6013</name>
    <dbReference type="NCBI Taxonomy" id="1262449"/>
    <lineage>
        <taxon>Bacteria</taxon>
        <taxon>Bacillati</taxon>
        <taxon>Bacillota</taxon>
        <taxon>Clostridia</taxon>
        <taxon>Eubacteriales</taxon>
        <taxon>Clostridiaceae</taxon>
        <taxon>Clostridium</taxon>
    </lineage>
</organism>
<proteinExistence type="predicted"/>